<feature type="region of interest" description="Disordered" evidence="1">
    <location>
        <begin position="150"/>
        <end position="176"/>
    </location>
</feature>
<accession>A0A179I2G9</accession>
<evidence type="ECO:0000256" key="1">
    <source>
        <dbReference type="SAM" id="MobiDB-lite"/>
    </source>
</evidence>
<reference evidence="2 3" key="1">
    <citation type="submission" date="2016-03" db="EMBL/GenBank/DDBJ databases">
        <title>Fine-scale spatial genetic structure of a fungal parasite of coffee scale insects.</title>
        <authorList>
            <person name="Jackson D."/>
            <person name="Zemenick K.A."/>
            <person name="Malloure B."/>
            <person name="Quandt C.A."/>
            <person name="James T.Y."/>
        </authorList>
    </citation>
    <scope>NUCLEOTIDE SEQUENCE [LARGE SCALE GENOMIC DNA]</scope>
    <source>
        <strain evidence="2 3">UM487</strain>
    </source>
</reference>
<dbReference type="OrthoDB" id="4869415at2759"/>
<feature type="compositionally biased region" description="Gly residues" evidence="1">
    <location>
        <begin position="38"/>
        <end position="49"/>
    </location>
</feature>
<dbReference type="Proteomes" id="UP000243081">
    <property type="component" value="Unassembled WGS sequence"/>
</dbReference>
<dbReference type="EMBL" id="LUKN01003794">
    <property type="protein sequence ID" value="OAQ96925.1"/>
    <property type="molecule type" value="Genomic_DNA"/>
</dbReference>
<sequence length="176" mass="19385">MNLPFIFPRLTLLFKRHLAPILSLRSSRSGHSATGFRTIGGGDGNGGAGVRHRRNPPQSVYPLPTKLTITQSAEQLVDNGIKLQKGKPPRRRGGLRGSRNEHGRRQPAHATPRLLCLLVHALSKGHVFKNDRPLRRGTARDGIRYPFGRETLFGEPLPRTAPTGPPWTETSGAKPF</sequence>
<feature type="region of interest" description="Disordered" evidence="1">
    <location>
        <begin position="33"/>
        <end position="61"/>
    </location>
</feature>
<feature type="region of interest" description="Disordered" evidence="1">
    <location>
        <begin position="79"/>
        <end position="109"/>
    </location>
</feature>
<dbReference type="AlphaFoldDB" id="A0A179I2G9"/>
<protein>
    <submittedName>
        <fullName evidence="2">Uncharacterized protein</fullName>
    </submittedName>
</protein>
<evidence type="ECO:0000313" key="3">
    <source>
        <dbReference type="Proteomes" id="UP000243081"/>
    </source>
</evidence>
<name>A0A179I2G9_CORDF</name>
<comment type="caution">
    <text evidence="2">The sequence shown here is derived from an EMBL/GenBank/DDBJ whole genome shotgun (WGS) entry which is preliminary data.</text>
</comment>
<evidence type="ECO:0000313" key="2">
    <source>
        <dbReference type="EMBL" id="OAQ96925.1"/>
    </source>
</evidence>
<organism evidence="2 3">
    <name type="scientific">Cordyceps confragosa</name>
    <name type="common">Lecanicillium lecanii</name>
    <dbReference type="NCBI Taxonomy" id="2714763"/>
    <lineage>
        <taxon>Eukaryota</taxon>
        <taxon>Fungi</taxon>
        <taxon>Dikarya</taxon>
        <taxon>Ascomycota</taxon>
        <taxon>Pezizomycotina</taxon>
        <taxon>Sordariomycetes</taxon>
        <taxon>Hypocreomycetidae</taxon>
        <taxon>Hypocreales</taxon>
        <taxon>Cordycipitaceae</taxon>
        <taxon>Akanthomyces</taxon>
    </lineage>
</organism>
<gene>
    <name evidence="2" type="ORF">LLEC1_03112</name>
</gene>
<keyword evidence="3" id="KW-1185">Reference proteome</keyword>
<proteinExistence type="predicted"/>
<feature type="compositionally biased region" description="Basic residues" evidence="1">
    <location>
        <begin position="84"/>
        <end position="94"/>
    </location>
</feature>